<proteinExistence type="predicted"/>
<name>A0A4U0XW27_9PEZI</name>
<dbReference type="AlphaFoldDB" id="A0A4U0XW27"/>
<protein>
    <submittedName>
        <fullName evidence="1">Uncharacterized protein</fullName>
    </submittedName>
</protein>
<keyword evidence="2" id="KW-1185">Reference proteome</keyword>
<comment type="caution">
    <text evidence="1">The sequence shown here is derived from an EMBL/GenBank/DDBJ whole genome shotgun (WGS) entry which is preliminary data.</text>
</comment>
<reference evidence="1 2" key="1">
    <citation type="submission" date="2017-03" db="EMBL/GenBank/DDBJ databases">
        <title>Genomes of endolithic fungi from Antarctica.</title>
        <authorList>
            <person name="Coleine C."/>
            <person name="Masonjones S."/>
            <person name="Stajich J.E."/>
        </authorList>
    </citation>
    <scope>NUCLEOTIDE SEQUENCE [LARGE SCALE GENOMIC DNA]</scope>
    <source>
        <strain evidence="1 2">CCFEE 5187</strain>
    </source>
</reference>
<accession>A0A4U0XW27</accession>
<gene>
    <name evidence="1" type="ORF">B0A49_00245</name>
</gene>
<dbReference type="EMBL" id="NAJN01000007">
    <property type="protein sequence ID" value="TKA82092.1"/>
    <property type="molecule type" value="Genomic_DNA"/>
</dbReference>
<organism evidence="1 2">
    <name type="scientific">Cryomyces minteri</name>
    <dbReference type="NCBI Taxonomy" id="331657"/>
    <lineage>
        <taxon>Eukaryota</taxon>
        <taxon>Fungi</taxon>
        <taxon>Dikarya</taxon>
        <taxon>Ascomycota</taxon>
        <taxon>Pezizomycotina</taxon>
        <taxon>Dothideomycetes</taxon>
        <taxon>Dothideomycetes incertae sedis</taxon>
        <taxon>Cryomyces</taxon>
    </lineage>
</organism>
<evidence type="ECO:0000313" key="2">
    <source>
        <dbReference type="Proteomes" id="UP000308768"/>
    </source>
</evidence>
<sequence length="188" mass="19042">MDGFTEEDIAAANNLLALAAGDPSAGEAAAEATDVVMGNTEDLNEEDIEAANILLSMANSDALAAPAASNTVLTTSTPAATATGPAAANPQAGIATGPATRAAATVGDPWAGDRKDGKTAWTDVEMQFLIGLYRADPLRTGTNAHAAFNARFLGDAAVNQGLGRSHSAVLNQIRKSSVINAIRDAARP</sequence>
<evidence type="ECO:0000313" key="1">
    <source>
        <dbReference type="EMBL" id="TKA82092.1"/>
    </source>
</evidence>
<dbReference type="Proteomes" id="UP000308768">
    <property type="component" value="Unassembled WGS sequence"/>
</dbReference>